<dbReference type="EMBL" id="CAJOBF010004781">
    <property type="protein sequence ID" value="CAF4152653.1"/>
    <property type="molecule type" value="Genomic_DNA"/>
</dbReference>
<evidence type="ECO:0000313" key="3">
    <source>
        <dbReference type="EMBL" id="CAF3986063.1"/>
    </source>
</evidence>
<reference evidence="5" key="1">
    <citation type="submission" date="2021-02" db="EMBL/GenBank/DDBJ databases">
        <authorList>
            <person name="Nowell W R."/>
        </authorList>
    </citation>
    <scope>NUCLEOTIDE SEQUENCE</scope>
</reference>
<dbReference type="Proteomes" id="UP000681720">
    <property type="component" value="Unassembled WGS sequence"/>
</dbReference>
<dbReference type="AlphaFoldDB" id="A0A819YPK9"/>
<evidence type="ECO:0000313" key="5">
    <source>
        <dbReference type="EMBL" id="CAF4152653.1"/>
    </source>
</evidence>
<dbReference type="EMBL" id="CAJOBG010007169">
    <property type="protein sequence ID" value="CAF4208814.1"/>
    <property type="molecule type" value="Genomic_DNA"/>
</dbReference>
<organism evidence="5 8">
    <name type="scientific">Rotaria magnacalcarata</name>
    <dbReference type="NCBI Taxonomy" id="392030"/>
    <lineage>
        <taxon>Eukaryota</taxon>
        <taxon>Metazoa</taxon>
        <taxon>Spiralia</taxon>
        <taxon>Gnathifera</taxon>
        <taxon>Rotifera</taxon>
        <taxon>Eurotatoria</taxon>
        <taxon>Bdelloidea</taxon>
        <taxon>Philodinida</taxon>
        <taxon>Philodinidae</taxon>
        <taxon>Rotaria</taxon>
    </lineage>
</organism>
<dbReference type="Proteomes" id="UP000681967">
    <property type="component" value="Unassembled WGS sequence"/>
</dbReference>
<dbReference type="EMBL" id="CAJOBJ010005115">
    <property type="protein sequence ID" value="CAF4021367.1"/>
    <property type="molecule type" value="Genomic_DNA"/>
</dbReference>
<keyword evidence="9" id="KW-1185">Reference proteome</keyword>
<evidence type="ECO:0000313" key="6">
    <source>
        <dbReference type="EMBL" id="CAF4208814.1"/>
    </source>
</evidence>
<dbReference type="EMBL" id="CAJNOV010011620">
    <property type="protein sequence ID" value="CAF1454009.1"/>
    <property type="molecule type" value="Genomic_DNA"/>
</dbReference>
<evidence type="ECO:0000256" key="1">
    <source>
        <dbReference type="SAM" id="SignalP"/>
    </source>
</evidence>
<dbReference type="Proteomes" id="UP000663855">
    <property type="component" value="Unassembled WGS sequence"/>
</dbReference>
<evidence type="ECO:0000313" key="2">
    <source>
        <dbReference type="EMBL" id="CAF1454009.1"/>
    </source>
</evidence>
<comment type="caution">
    <text evidence="5">The sequence shown here is derived from an EMBL/GenBank/DDBJ whole genome shotgun (WGS) entry which is preliminary data.</text>
</comment>
<accession>A0A819YPK9</accession>
<keyword evidence="1" id="KW-0732">Signal</keyword>
<dbReference type="SUPFAM" id="SSF57414">
    <property type="entry name" value="Hairpin loop containing domain-like"/>
    <property type="match status" value="1"/>
</dbReference>
<evidence type="ECO:0000313" key="8">
    <source>
        <dbReference type="Proteomes" id="UP000663842"/>
    </source>
</evidence>
<feature type="signal peptide" evidence="1">
    <location>
        <begin position="1"/>
        <end position="21"/>
    </location>
</feature>
<gene>
    <name evidence="3" type="ORF">BYL167_LOCUS12881</name>
    <name evidence="2" type="ORF">CJN711_LOCUS24724</name>
    <name evidence="4" type="ORF">GIL414_LOCUS12887</name>
    <name evidence="6" type="ORF">OVN521_LOCUS26804</name>
    <name evidence="7" type="ORF">SMN809_LOCUS39782</name>
    <name evidence="5" type="ORF">UXM345_LOCUS25212</name>
</gene>
<name>A0A819YPK9_9BILA</name>
<sequence>MTYFIFCVVLFSFLFPSWIQCQSGAFNPVTGRIDNLTYDIYYRMTSEPDCLSLCLKYTSSTCYAVSYESFFQECRIITQPIPSTFIPDQLFLNWRSFILKTNS</sequence>
<proteinExistence type="predicted"/>
<dbReference type="Proteomes" id="UP000663842">
    <property type="component" value="Unassembled WGS sequence"/>
</dbReference>
<dbReference type="EMBL" id="CAJOBH010004334">
    <property type="protein sequence ID" value="CAF3986063.1"/>
    <property type="molecule type" value="Genomic_DNA"/>
</dbReference>
<dbReference type="Proteomes" id="UP000676336">
    <property type="component" value="Unassembled WGS sequence"/>
</dbReference>
<protein>
    <recommendedName>
        <fullName evidence="10">Apple domain-containing protein</fullName>
    </recommendedName>
</protein>
<feature type="chain" id="PRO_5036416066" description="Apple domain-containing protein" evidence="1">
    <location>
        <begin position="22"/>
        <end position="103"/>
    </location>
</feature>
<dbReference type="Proteomes" id="UP000663866">
    <property type="component" value="Unassembled WGS sequence"/>
</dbReference>
<evidence type="ECO:0000313" key="9">
    <source>
        <dbReference type="Proteomes" id="UP000663866"/>
    </source>
</evidence>
<dbReference type="EMBL" id="CAJOBI010107647">
    <property type="protein sequence ID" value="CAF4618468.1"/>
    <property type="molecule type" value="Genomic_DNA"/>
</dbReference>
<evidence type="ECO:0008006" key="10">
    <source>
        <dbReference type="Google" id="ProtNLM"/>
    </source>
</evidence>
<evidence type="ECO:0000313" key="7">
    <source>
        <dbReference type="EMBL" id="CAF4618468.1"/>
    </source>
</evidence>
<evidence type="ECO:0000313" key="4">
    <source>
        <dbReference type="EMBL" id="CAF4021367.1"/>
    </source>
</evidence>